<dbReference type="PANTHER" id="PTHR10740">
    <property type="entry name" value="TRANSFORMING GROWTH FACTOR ALPHA"/>
    <property type="match status" value="1"/>
</dbReference>
<dbReference type="AlphaFoldDB" id="A0A8T2L1Q4"/>
<keyword evidence="2" id="KW-0964">Secreted</keyword>
<proteinExistence type="predicted"/>
<dbReference type="FunFam" id="2.10.25.10:FF:000182">
    <property type="entry name" value="Protransforming growth factor alpha"/>
    <property type="match status" value="1"/>
</dbReference>
<evidence type="ECO:0000256" key="2">
    <source>
        <dbReference type="ARBA" id="ARBA00022525"/>
    </source>
</evidence>
<feature type="disulfide bond" evidence="7">
    <location>
        <begin position="89"/>
        <end position="98"/>
    </location>
</feature>
<feature type="transmembrane region" description="Helical" evidence="8">
    <location>
        <begin position="113"/>
        <end position="140"/>
    </location>
</feature>
<dbReference type="GO" id="GO:0005615">
    <property type="term" value="C:extracellular space"/>
    <property type="evidence" value="ECO:0007669"/>
    <property type="project" value="UniProtKB-ARBA"/>
</dbReference>
<feature type="domain" description="EGF-like" evidence="10">
    <location>
        <begin position="59"/>
        <end position="99"/>
    </location>
</feature>
<comment type="caution">
    <text evidence="11">The sequence shown here is derived from an EMBL/GenBank/DDBJ whole genome shotgun (WGS) entry which is preliminary data.</text>
</comment>
<dbReference type="PANTHER" id="PTHR10740:SF3">
    <property type="entry name" value="PROBETACELLULIN"/>
    <property type="match status" value="1"/>
</dbReference>
<dbReference type="PRINTS" id="PR00009">
    <property type="entry name" value="EGFTGF"/>
</dbReference>
<keyword evidence="6" id="KW-0497">Mitogen</keyword>
<dbReference type="PROSITE" id="PS01186">
    <property type="entry name" value="EGF_2"/>
    <property type="match status" value="1"/>
</dbReference>
<keyword evidence="8" id="KW-0472">Membrane</keyword>
<keyword evidence="3 7" id="KW-0245">EGF-like domain</keyword>
<dbReference type="SUPFAM" id="SSF57196">
    <property type="entry name" value="EGF/Laminin"/>
    <property type="match status" value="1"/>
</dbReference>
<evidence type="ECO:0000256" key="6">
    <source>
        <dbReference type="ARBA" id="ARBA00023246"/>
    </source>
</evidence>
<evidence type="ECO:0000259" key="10">
    <source>
        <dbReference type="PROSITE" id="PS50026"/>
    </source>
</evidence>
<protein>
    <submittedName>
        <fullName evidence="11">Probetacellulin-like</fullName>
    </submittedName>
</protein>
<dbReference type="Gene3D" id="2.10.25.10">
    <property type="entry name" value="Laminin"/>
    <property type="match status" value="1"/>
</dbReference>
<dbReference type="OrthoDB" id="10031141at2759"/>
<dbReference type="InterPro" id="IPR000742">
    <property type="entry name" value="EGF"/>
</dbReference>
<dbReference type="PROSITE" id="PS50026">
    <property type="entry name" value="EGF_3"/>
    <property type="match status" value="1"/>
</dbReference>
<keyword evidence="4" id="KW-0339">Growth factor</keyword>
<organism evidence="11 12">
    <name type="scientific">Astyanax mexicanus</name>
    <name type="common">Blind cave fish</name>
    <name type="synonym">Astyanax fasciatus mexicanus</name>
    <dbReference type="NCBI Taxonomy" id="7994"/>
    <lineage>
        <taxon>Eukaryota</taxon>
        <taxon>Metazoa</taxon>
        <taxon>Chordata</taxon>
        <taxon>Craniata</taxon>
        <taxon>Vertebrata</taxon>
        <taxon>Euteleostomi</taxon>
        <taxon>Actinopterygii</taxon>
        <taxon>Neopterygii</taxon>
        <taxon>Teleostei</taxon>
        <taxon>Ostariophysi</taxon>
        <taxon>Characiformes</taxon>
        <taxon>Characoidei</taxon>
        <taxon>Acestrorhamphidae</taxon>
        <taxon>Acestrorhamphinae</taxon>
        <taxon>Astyanax</taxon>
    </lineage>
</organism>
<keyword evidence="5 7" id="KW-1015">Disulfide bond</keyword>
<sequence>MDRIHRLMLWIITAFALCKYSRAEWNATKDTVNKTVSCRTHDNSSNCTDAKDDHRWSGHFSKCPQEYAHYCVHGSCHFVQEQNTPACRCESGYIGSRCEYLDLGWLVGDQKQIVIAGIIAGLVFLLLIIVFTCICVHTRLKLCRKRRRKKEKREEGERLHSLHTLNSNEASSPPTETCDTNAVSECVWLSCRKRVKQDCGVFSCWTGKI</sequence>
<dbReference type="GO" id="GO:0051781">
    <property type="term" value="P:positive regulation of cell division"/>
    <property type="evidence" value="ECO:0007669"/>
    <property type="project" value="UniProtKB-KW"/>
</dbReference>
<evidence type="ECO:0000256" key="7">
    <source>
        <dbReference type="PROSITE-ProRule" id="PRU00076"/>
    </source>
</evidence>
<comment type="caution">
    <text evidence="7">Lacks conserved residue(s) required for the propagation of feature annotation.</text>
</comment>
<evidence type="ECO:0000256" key="3">
    <source>
        <dbReference type="ARBA" id="ARBA00022536"/>
    </source>
</evidence>
<dbReference type="PROSITE" id="PS00022">
    <property type="entry name" value="EGF_1"/>
    <property type="match status" value="1"/>
</dbReference>
<evidence type="ECO:0000256" key="4">
    <source>
        <dbReference type="ARBA" id="ARBA00023030"/>
    </source>
</evidence>
<keyword evidence="8" id="KW-0812">Transmembrane</keyword>
<dbReference type="GO" id="GO:0008284">
    <property type="term" value="P:positive regulation of cell population proliferation"/>
    <property type="evidence" value="ECO:0007669"/>
    <property type="project" value="TreeGrafter"/>
</dbReference>
<dbReference type="Proteomes" id="UP000752171">
    <property type="component" value="Unassembled WGS sequence"/>
</dbReference>
<evidence type="ECO:0000256" key="1">
    <source>
        <dbReference type="ARBA" id="ARBA00004239"/>
    </source>
</evidence>
<gene>
    <name evidence="11" type="primary">BTC</name>
    <name evidence="11" type="ORF">AMEX_G19961</name>
</gene>
<dbReference type="GO" id="GO:0005154">
    <property type="term" value="F:epidermal growth factor receptor binding"/>
    <property type="evidence" value="ECO:0007669"/>
    <property type="project" value="TreeGrafter"/>
</dbReference>
<reference evidence="11 12" key="1">
    <citation type="submission" date="2021-07" db="EMBL/GenBank/DDBJ databases">
        <authorList>
            <person name="Imarazene B."/>
            <person name="Zahm M."/>
            <person name="Klopp C."/>
            <person name="Cabau C."/>
            <person name="Beille S."/>
            <person name="Jouanno E."/>
            <person name="Castinel A."/>
            <person name="Lluch J."/>
            <person name="Gil L."/>
            <person name="Kuchtly C."/>
            <person name="Lopez Roques C."/>
            <person name="Donnadieu C."/>
            <person name="Parrinello H."/>
            <person name="Journot L."/>
            <person name="Du K."/>
            <person name="Schartl M."/>
            <person name="Retaux S."/>
            <person name="Guiguen Y."/>
        </authorList>
    </citation>
    <scope>NUCLEOTIDE SEQUENCE [LARGE SCALE GENOMIC DNA]</scope>
    <source>
        <strain evidence="11">Pach_M1</strain>
        <tissue evidence="11">Testis</tissue>
    </source>
</reference>
<feature type="signal peptide" evidence="9">
    <location>
        <begin position="1"/>
        <end position="23"/>
    </location>
</feature>
<name>A0A8T2L1Q4_ASTMX</name>
<dbReference type="GO" id="GO:0045840">
    <property type="term" value="P:positive regulation of mitotic nuclear division"/>
    <property type="evidence" value="ECO:0007669"/>
    <property type="project" value="TreeGrafter"/>
</dbReference>
<keyword evidence="8" id="KW-1133">Transmembrane helix</keyword>
<evidence type="ECO:0000256" key="8">
    <source>
        <dbReference type="SAM" id="Phobius"/>
    </source>
</evidence>
<feature type="chain" id="PRO_5035949553" evidence="9">
    <location>
        <begin position="24"/>
        <end position="209"/>
    </location>
</feature>
<evidence type="ECO:0000256" key="5">
    <source>
        <dbReference type="ARBA" id="ARBA00023157"/>
    </source>
</evidence>
<keyword evidence="9" id="KW-0732">Signal</keyword>
<accession>A0A8T2L1Q4</accession>
<evidence type="ECO:0000313" key="12">
    <source>
        <dbReference type="Proteomes" id="UP000752171"/>
    </source>
</evidence>
<dbReference type="GO" id="GO:0007173">
    <property type="term" value="P:epidermal growth factor receptor signaling pathway"/>
    <property type="evidence" value="ECO:0007669"/>
    <property type="project" value="TreeGrafter"/>
</dbReference>
<dbReference type="GO" id="GO:0008083">
    <property type="term" value="F:growth factor activity"/>
    <property type="evidence" value="ECO:0007669"/>
    <property type="project" value="UniProtKB-KW"/>
</dbReference>
<comment type="subcellular location">
    <subcellularLocation>
        <location evidence="1">Secreted</location>
        <location evidence="1">Extracellular space</location>
    </subcellularLocation>
</comment>
<evidence type="ECO:0000313" key="11">
    <source>
        <dbReference type="EMBL" id="KAG9265513.1"/>
    </source>
</evidence>
<evidence type="ECO:0000256" key="9">
    <source>
        <dbReference type="SAM" id="SignalP"/>
    </source>
</evidence>
<dbReference type="EMBL" id="JAICCE010000017">
    <property type="protein sequence ID" value="KAG9265513.1"/>
    <property type="molecule type" value="Genomic_DNA"/>
</dbReference>